<comment type="caution">
    <text evidence="1">The sequence shown here is derived from an EMBL/GenBank/DDBJ whole genome shotgun (WGS) entry which is preliminary data.</text>
</comment>
<accession>A0A2M8Q9R2</accession>
<proteinExistence type="predicted"/>
<sequence>MICDVWRTHLSISAASAPSSGGLSSGHARLPLLFAQRRREGFAEALAHVESARMVAIREMIV</sequence>
<dbReference type="Proteomes" id="UP000230790">
    <property type="component" value="Unassembled WGS sequence"/>
</dbReference>
<dbReference type="EMBL" id="PGTN01000148">
    <property type="protein sequence ID" value="PJF46548.1"/>
    <property type="molecule type" value="Genomic_DNA"/>
</dbReference>
<evidence type="ECO:0000313" key="2">
    <source>
        <dbReference type="Proteomes" id="UP000230790"/>
    </source>
</evidence>
<dbReference type="AlphaFoldDB" id="A0A2M8Q9R2"/>
<protein>
    <submittedName>
        <fullName evidence="1">Uncharacterized protein</fullName>
    </submittedName>
</protein>
<organism evidence="1 2">
    <name type="scientific">Candidatus Thermofonsia Clade 3 bacterium</name>
    <dbReference type="NCBI Taxonomy" id="2364212"/>
    <lineage>
        <taxon>Bacteria</taxon>
        <taxon>Bacillati</taxon>
        <taxon>Chloroflexota</taxon>
        <taxon>Candidatus Thermofontia</taxon>
        <taxon>Candidatus Thermofonsia Clade 3</taxon>
    </lineage>
</organism>
<reference evidence="1 2" key="1">
    <citation type="submission" date="2017-11" db="EMBL/GenBank/DDBJ databases">
        <title>Evolution of Phototrophy in the Chloroflexi Phylum Driven by Horizontal Gene Transfer.</title>
        <authorList>
            <person name="Ward L.M."/>
            <person name="Hemp J."/>
            <person name="Shih P.M."/>
            <person name="Mcglynn S.E."/>
            <person name="Fischer W."/>
        </authorList>
    </citation>
    <scope>NUCLEOTIDE SEQUENCE [LARGE SCALE GENOMIC DNA]</scope>
    <source>
        <strain evidence="1">JP3_7</strain>
    </source>
</reference>
<evidence type="ECO:0000313" key="1">
    <source>
        <dbReference type="EMBL" id="PJF46548.1"/>
    </source>
</evidence>
<name>A0A2M8Q9R2_9CHLR</name>
<gene>
    <name evidence="1" type="ORF">CUN48_13235</name>
</gene>